<dbReference type="AlphaFoldDB" id="A0A0C9ZBE4"/>
<evidence type="ECO:0000256" key="1">
    <source>
        <dbReference type="SAM" id="MobiDB-lite"/>
    </source>
</evidence>
<feature type="compositionally biased region" description="Basic and acidic residues" evidence="1">
    <location>
        <begin position="125"/>
        <end position="145"/>
    </location>
</feature>
<gene>
    <name evidence="2" type="ORF">CY34DRAFT_110120</name>
</gene>
<evidence type="ECO:0000313" key="2">
    <source>
        <dbReference type="EMBL" id="KIK34855.1"/>
    </source>
</evidence>
<proteinExistence type="predicted"/>
<reference evidence="3" key="2">
    <citation type="submission" date="2015-01" db="EMBL/GenBank/DDBJ databases">
        <title>Evolutionary Origins and Diversification of the Mycorrhizal Mutualists.</title>
        <authorList>
            <consortium name="DOE Joint Genome Institute"/>
            <consortium name="Mycorrhizal Genomics Consortium"/>
            <person name="Kohler A."/>
            <person name="Kuo A."/>
            <person name="Nagy L.G."/>
            <person name="Floudas D."/>
            <person name="Copeland A."/>
            <person name="Barry K.W."/>
            <person name="Cichocki N."/>
            <person name="Veneault-Fourrey C."/>
            <person name="LaButti K."/>
            <person name="Lindquist E.A."/>
            <person name="Lipzen A."/>
            <person name="Lundell T."/>
            <person name="Morin E."/>
            <person name="Murat C."/>
            <person name="Riley R."/>
            <person name="Ohm R."/>
            <person name="Sun H."/>
            <person name="Tunlid A."/>
            <person name="Henrissat B."/>
            <person name="Grigoriev I.V."/>
            <person name="Hibbett D.S."/>
            <person name="Martin F."/>
        </authorList>
    </citation>
    <scope>NUCLEOTIDE SEQUENCE [LARGE SCALE GENOMIC DNA]</scope>
    <source>
        <strain evidence="3">UH-Slu-Lm8-n1</strain>
    </source>
</reference>
<evidence type="ECO:0000313" key="3">
    <source>
        <dbReference type="Proteomes" id="UP000054485"/>
    </source>
</evidence>
<organism evidence="2 3">
    <name type="scientific">Suillus luteus UH-Slu-Lm8-n1</name>
    <dbReference type="NCBI Taxonomy" id="930992"/>
    <lineage>
        <taxon>Eukaryota</taxon>
        <taxon>Fungi</taxon>
        <taxon>Dikarya</taxon>
        <taxon>Basidiomycota</taxon>
        <taxon>Agaricomycotina</taxon>
        <taxon>Agaricomycetes</taxon>
        <taxon>Agaricomycetidae</taxon>
        <taxon>Boletales</taxon>
        <taxon>Suillineae</taxon>
        <taxon>Suillaceae</taxon>
        <taxon>Suillus</taxon>
    </lineage>
</organism>
<dbReference type="InParanoid" id="A0A0C9ZBE4"/>
<dbReference type="HOGENOM" id="CLU_761120_0_0_1"/>
<dbReference type="EMBL" id="KN835694">
    <property type="protein sequence ID" value="KIK34855.1"/>
    <property type="molecule type" value="Genomic_DNA"/>
</dbReference>
<reference evidence="2 3" key="1">
    <citation type="submission" date="2014-04" db="EMBL/GenBank/DDBJ databases">
        <authorList>
            <consortium name="DOE Joint Genome Institute"/>
            <person name="Kuo A."/>
            <person name="Ruytinx J."/>
            <person name="Rineau F."/>
            <person name="Colpaert J."/>
            <person name="Kohler A."/>
            <person name="Nagy L.G."/>
            <person name="Floudas D."/>
            <person name="Copeland A."/>
            <person name="Barry K.W."/>
            <person name="Cichocki N."/>
            <person name="Veneault-Fourrey C."/>
            <person name="LaButti K."/>
            <person name="Lindquist E.A."/>
            <person name="Lipzen A."/>
            <person name="Lundell T."/>
            <person name="Morin E."/>
            <person name="Murat C."/>
            <person name="Sun H."/>
            <person name="Tunlid A."/>
            <person name="Henrissat B."/>
            <person name="Grigoriev I.V."/>
            <person name="Hibbett D.S."/>
            <person name="Martin F."/>
            <person name="Nordberg H.P."/>
            <person name="Cantor M.N."/>
            <person name="Hua S.X."/>
        </authorList>
    </citation>
    <scope>NUCLEOTIDE SEQUENCE [LARGE SCALE GENOMIC DNA]</scope>
    <source>
        <strain evidence="2 3">UH-Slu-Lm8-n1</strain>
    </source>
</reference>
<accession>A0A0C9ZBE4</accession>
<dbReference type="OrthoDB" id="2686264at2759"/>
<dbReference type="Proteomes" id="UP000054485">
    <property type="component" value="Unassembled WGS sequence"/>
</dbReference>
<protein>
    <submittedName>
        <fullName evidence="2">Uncharacterized protein</fullName>
    </submittedName>
</protein>
<sequence length="364" mass="40676">MIDYAADEPSWVKDMITHIQFDQASEFSTSGAGDDVSVYWVPRSTNPYYSDTQADSDAPSQPSTVQALYSDSDVKLAARVQLPNCQRSCSDGISENDRSTAIRTVTKIKVGCETQTSATRQTCKRKADSPDGVDAGHDADRENKIPSHTPAIKRICRESIVTSLKDLAFKLIARLGCDRRRKSYRTGQRESSHSTTTIAGYDPTRLIWHFSSLFTRNGQGAIDKGILLVSWCARQQLAEGRSIRSCRIKREEVMELRVVVQCFWRTVRIGRVPQIPQMIVWQAACIDFARVSAAALGPDPSPDGTGALFQRLSPQCRNLKDRRRMCWADSAADWIKDFINQDMESYTSSEAGKYKLAEADRSLA</sequence>
<name>A0A0C9ZBE4_9AGAM</name>
<feature type="region of interest" description="Disordered" evidence="1">
    <location>
        <begin position="119"/>
        <end position="146"/>
    </location>
</feature>
<keyword evidence="3" id="KW-1185">Reference proteome</keyword>